<accession>G5JGD4</accession>
<proteinExistence type="predicted"/>
<reference evidence="1 2" key="1">
    <citation type="journal article" date="2012" name="BMC Genomics">
        <title>Comparative genomic analysis of the genus Staphylococcus including Staphylococcus aureus and its newly described sister species Staphylococcus simiae.</title>
        <authorList>
            <person name="Suzuki H."/>
            <person name="Lefebure T."/>
            <person name="Pavinski Bitar P."/>
            <person name="Stanhope M.J."/>
        </authorList>
    </citation>
    <scope>NUCLEOTIDE SEQUENCE [LARGE SCALE GENOMIC DNA]</scope>
    <source>
        <strain evidence="1 2">CCM 7213</strain>
    </source>
</reference>
<dbReference type="Proteomes" id="UP000005413">
    <property type="component" value="Unassembled WGS sequence"/>
</dbReference>
<organism evidence="1 2">
    <name type="scientific">Staphylococcus simiae CCM 7213 = CCUG 51256</name>
    <dbReference type="NCBI Taxonomy" id="911238"/>
    <lineage>
        <taxon>Bacteria</taxon>
        <taxon>Bacillati</taxon>
        <taxon>Bacillota</taxon>
        <taxon>Bacilli</taxon>
        <taxon>Bacillales</taxon>
        <taxon>Staphylococcaceae</taxon>
        <taxon>Staphylococcus</taxon>
    </lineage>
</organism>
<dbReference type="EMBL" id="AEUN01000073">
    <property type="protein sequence ID" value="EHJ08752.1"/>
    <property type="molecule type" value="Genomic_DNA"/>
</dbReference>
<protein>
    <submittedName>
        <fullName evidence="1">Uncharacterized protein</fullName>
    </submittedName>
</protein>
<name>G5JGD4_9STAP</name>
<comment type="caution">
    <text evidence="1">The sequence shown here is derived from an EMBL/GenBank/DDBJ whole genome shotgun (WGS) entry which is preliminary data.</text>
</comment>
<sequence length="34" mass="3894">GQNYVKDNVAIYGKGKKFQVPEDDVLGLDWRIID</sequence>
<keyword evidence="2" id="KW-1185">Reference proteome</keyword>
<gene>
    <name evidence="1" type="ORF">SS7213T_02503</name>
</gene>
<dbReference type="AlphaFoldDB" id="G5JGD4"/>
<evidence type="ECO:0000313" key="2">
    <source>
        <dbReference type="Proteomes" id="UP000005413"/>
    </source>
</evidence>
<feature type="non-terminal residue" evidence="1">
    <location>
        <position position="1"/>
    </location>
</feature>
<evidence type="ECO:0000313" key="1">
    <source>
        <dbReference type="EMBL" id="EHJ08752.1"/>
    </source>
</evidence>